<sequence>MSTMDFLSLPDDCKVKIFKKLDWKSVMNTRLVCRSLYFTIGHNITSFDRPKIHTLGVCYDKLHDNKLMIKVNFAKYSSVNDYRNSTWITLFFDNMIEYEYFLYTLDFTRLLSLEFRNKGKSEFERNINGSYLGRQYVECVYTVYEREKEINSSFDKFIQFFSGTTKEVASISYEVKHADDPINFEFLKKKSLTAFDAFNEGNSRAIIKKAVNNIITNNPSLHYIHVSTNGDGNLYKEVTKYVFDHEALNYLNRCTNRKFTLFFTGVESFTPVDVGFYKKLFSKIMVGNNTEIESGDEDYVFETALECPQCKIKHSNSVLFSQFMKLIVVSLK</sequence>
<dbReference type="AlphaFoldDB" id="A0A0K0FGQ3"/>
<evidence type="ECO:0000259" key="1">
    <source>
        <dbReference type="PROSITE" id="PS50181"/>
    </source>
</evidence>
<keyword evidence="2" id="KW-1185">Reference proteome</keyword>
<dbReference type="PROSITE" id="PS50181">
    <property type="entry name" value="FBOX"/>
    <property type="match status" value="1"/>
</dbReference>
<evidence type="ECO:0000313" key="2">
    <source>
        <dbReference type="Proteomes" id="UP000035680"/>
    </source>
</evidence>
<name>A0A0K0FGQ3_STRVS</name>
<reference evidence="3" key="2">
    <citation type="submission" date="2015-08" db="UniProtKB">
        <authorList>
            <consortium name="WormBaseParasite"/>
        </authorList>
    </citation>
    <scope>IDENTIFICATION</scope>
</reference>
<evidence type="ECO:0000313" key="3">
    <source>
        <dbReference type="WBParaSite" id="SVE_0805800.1"/>
    </source>
</evidence>
<accession>A0A0K0FGQ3</accession>
<dbReference type="Proteomes" id="UP000035680">
    <property type="component" value="Unassembled WGS sequence"/>
</dbReference>
<reference evidence="2" key="1">
    <citation type="submission" date="2014-07" db="EMBL/GenBank/DDBJ databases">
        <authorList>
            <person name="Martin A.A"/>
            <person name="De Silva N."/>
        </authorList>
    </citation>
    <scope>NUCLEOTIDE SEQUENCE</scope>
</reference>
<dbReference type="SMART" id="SM00256">
    <property type="entry name" value="FBOX"/>
    <property type="match status" value="1"/>
</dbReference>
<organism evidence="2 3">
    <name type="scientific">Strongyloides venezuelensis</name>
    <name type="common">Threadworm</name>
    <dbReference type="NCBI Taxonomy" id="75913"/>
    <lineage>
        <taxon>Eukaryota</taxon>
        <taxon>Metazoa</taxon>
        <taxon>Ecdysozoa</taxon>
        <taxon>Nematoda</taxon>
        <taxon>Chromadorea</taxon>
        <taxon>Rhabditida</taxon>
        <taxon>Tylenchina</taxon>
        <taxon>Panagrolaimomorpha</taxon>
        <taxon>Strongyloidoidea</taxon>
        <taxon>Strongyloididae</taxon>
        <taxon>Strongyloides</taxon>
    </lineage>
</organism>
<proteinExistence type="predicted"/>
<dbReference type="SUPFAM" id="SSF81383">
    <property type="entry name" value="F-box domain"/>
    <property type="match status" value="1"/>
</dbReference>
<dbReference type="WBParaSite" id="SVE_0805800.1">
    <property type="protein sequence ID" value="SVE_0805800.1"/>
    <property type="gene ID" value="SVE_0805800"/>
</dbReference>
<dbReference type="CDD" id="cd09917">
    <property type="entry name" value="F-box_SF"/>
    <property type="match status" value="1"/>
</dbReference>
<feature type="domain" description="F-box" evidence="1">
    <location>
        <begin position="3"/>
        <end position="50"/>
    </location>
</feature>
<dbReference type="InterPro" id="IPR036047">
    <property type="entry name" value="F-box-like_dom_sf"/>
</dbReference>
<protein>
    <submittedName>
        <fullName evidence="3">F-box domain-containing protein</fullName>
    </submittedName>
</protein>
<dbReference type="Gene3D" id="1.20.1280.50">
    <property type="match status" value="1"/>
</dbReference>
<dbReference type="InterPro" id="IPR001810">
    <property type="entry name" value="F-box_dom"/>
</dbReference>
<dbReference type="Pfam" id="PF00646">
    <property type="entry name" value="F-box"/>
    <property type="match status" value="1"/>
</dbReference>